<dbReference type="InterPro" id="IPR036770">
    <property type="entry name" value="Ankyrin_rpt-contain_sf"/>
</dbReference>
<reference evidence="5 6" key="1">
    <citation type="journal article" date="2017" name="Nat. Ecol. Evol.">
        <title>Scallop genome provides insights into evolution of bilaterian karyotype and development.</title>
        <authorList>
            <person name="Wang S."/>
            <person name="Zhang J."/>
            <person name="Jiao W."/>
            <person name="Li J."/>
            <person name="Xun X."/>
            <person name="Sun Y."/>
            <person name="Guo X."/>
            <person name="Huan P."/>
            <person name="Dong B."/>
            <person name="Zhang L."/>
            <person name="Hu X."/>
            <person name="Sun X."/>
            <person name="Wang J."/>
            <person name="Zhao C."/>
            <person name="Wang Y."/>
            <person name="Wang D."/>
            <person name="Huang X."/>
            <person name="Wang R."/>
            <person name="Lv J."/>
            <person name="Li Y."/>
            <person name="Zhang Z."/>
            <person name="Liu B."/>
            <person name="Lu W."/>
            <person name="Hui Y."/>
            <person name="Liang J."/>
            <person name="Zhou Z."/>
            <person name="Hou R."/>
            <person name="Li X."/>
            <person name="Liu Y."/>
            <person name="Li H."/>
            <person name="Ning X."/>
            <person name="Lin Y."/>
            <person name="Zhao L."/>
            <person name="Xing Q."/>
            <person name="Dou J."/>
            <person name="Li Y."/>
            <person name="Mao J."/>
            <person name="Guo H."/>
            <person name="Dou H."/>
            <person name="Li T."/>
            <person name="Mu C."/>
            <person name="Jiang W."/>
            <person name="Fu Q."/>
            <person name="Fu X."/>
            <person name="Miao Y."/>
            <person name="Liu J."/>
            <person name="Yu Q."/>
            <person name="Li R."/>
            <person name="Liao H."/>
            <person name="Li X."/>
            <person name="Kong Y."/>
            <person name="Jiang Z."/>
            <person name="Chourrout D."/>
            <person name="Li R."/>
            <person name="Bao Z."/>
        </authorList>
    </citation>
    <scope>NUCLEOTIDE SEQUENCE [LARGE SCALE GENOMIC DNA]</scope>
    <source>
        <strain evidence="5 6">PY_sf001</strain>
    </source>
</reference>
<name>A0A210Q9Z6_MIZYE</name>
<dbReference type="PANTHER" id="PTHR24124:SF14">
    <property type="entry name" value="CHROMOSOME UNDETERMINED SCAFFOLD_25, WHOLE GENOME SHOTGUN SEQUENCE"/>
    <property type="match status" value="1"/>
</dbReference>
<keyword evidence="2 3" id="KW-0040">ANK repeat</keyword>
<dbReference type="SUPFAM" id="SSF48403">
    <property type="entry name" value="Ankyrin repeat"/>
    <property type="match status" value="1"/>
</dbReference>
<evidence type="ECO:0000256" key="2">
    <source>
        <dbReference type="ARBA" id="ARBA00023043"/>
    </source>
</evidence>
<organism evidence="5 6">
    <name type="scientific">Mizuhopecten yessoensis</name>
    <name type="common">Japanese scallop</name>
    <name type="synonym">Patinopecten yessoensis</name>
    <dbReference type="NCBI Taxonomy" id="6573"/>
    <lineage>
        <taxon>Eukaryota</taxon>
        <taxon>Metazoa</taxon>
        <taxon>Spiralia</taxon>
        <taxon>Lophotrochozoa</taxon>
        <taxon>Mollusca</taxon>
        <taxon>Bivalvia</taxon>
        <taxon>Autobranchia</taxon>
        <taxon>Pteriomorphia</taxon>
        <taxon>Pectinida</taxon>
        <taxon>Pectinoidea</taxon>
        <taxon>Pectinidae</taxon>
        <taxon>Mizuhopecten</taxon>
    </lineage>
</organism>
<feature type="repeat" description="ANK" evidence="3">
    <location>
        <begin position="613"/>
        <end position="650"/>
    </location>
</feature>
<feature type="compositionally biased region" description="Basic and acidic residues" evidence="4">
    <location>
        <begin position="1"/>
        <end position="19"/>
    </location>
</feature>
<dbReference type="GO" id="GO:0010468">
    <property type="term" value="P:regulation of gene expression"/>
    <property type="evidence" value="ECO:0007669"/>
    <property type="project" value="TreeGrafter"/>
</dbReference>
<keyword evidence="6" id="KW-1185">Reference proteome</keyword>
<sequence>MVKERNAVRPGQEHDDKTQTENIVYSSVMKAGEDSDVEEDGETDLGSLSIDDIINHIEQLKIKDEKKEIFTARGKIKTDQINDRVYPYRNHGQPPHSQLYGGHANLPEYKFQPHFQQPCLNSDIITTPSSFRLITTQNFTEKQNQYVEGVDERCRFWMKPKEELQYYQKHGHPLLPRTDPHNGQWVVDGRVRKPKNFGDSKPVGKVVSKRIQKQKQPNDLTVADGVTLFPDFYCEEDMIDGLDLDEDCCPREMHFSEKAWEDGIPKLDLPARDLMEIFENSPDSHILSKGENLGYPPLSPLGTIPNYHPSPGRMDEVMFNQDSNDKVSSPEQSQDECETTENHSSPYPPRAPSPHNTVQADIEVCSPAELSPGELKQLEHFSEHFNDTFTMLDSDMYFDWISCDIDGDSILHSCMIAKTNTQFLLLLMESLLSEGILSSIINLQNQMLRTALFLAVMENNVDIVQYLLNNNADPNIQGKVLGINDNYELRSPLHLVAEKGDNSLPMLHILLGCEKTKVDLRSESDRRTALHLALLSHCLDKPERSKVDCSRTIQLLVQFNADVELAEDCSSKTPIIMAIDTRDYDLVKTFVNCVEQEKEKDMIRCILETCTRAGDTPLHIAAGANILKPDKVKLLRLLVNRGANTHIENNIKQLPEDIASRDLWKAAFRC</sequence>
<dbReference type="Gene3D" id="1.25.40.20">
    <property type="entry name" value="Ankyrin repeat-containing domain"/>
    <property type="match status" value="1"/>
</dbReference>
<dbReference type="PROSITE" id="PS50297">
    <property type="entry name" value="ANK_REP_REGION"/>
    <property type="match status" value="2"/>
</dbReference>
<dbReference type="PANTHER" id="PTHR24124">
    <property type="entry name" value="ANKYRIN REPEAT FAMILY A"/>
    <property type="match status" value="1"/>
</dbReference>
<dbReference type="AlphaFoldDB" id="A0A210Q9Z6"/>
<evidence type="ECO:0000256" key="4">
    <source>
        <dbReference type="SAM" id="MobiDB-lite"/>
    </source>
</evidence>
<dbReference type="SMART" id="SM00248">
    <property type="entry name" value="ANK"/>
    <property type="match status" value="5"/>
</dbReference>
<dbReference type="PROSITE" id="PS50088">
    <property type="entry name" value="ANK_REPEAT"/>
    <property type="match status" value="2"/>
</dbReference>
<dbReference type="InterPro" id="IPR002110">
    <property type="entry name" value="Ankyrin_rpt"/>
</dbReference>
<evidence type="ECO:0000313" key="5">
    <source>
        <dbReference type="EMBL" id="OWF45560.1"/>
    </source>
</evidence>
<evidence type="ECO:0000313" key="6">
    <source>
        <dbReference type="Proteomes" id="UP000242188"/>
    </source>
</evidence>
<evidence type="ECO:0000256" key="1">
    <source>
        <dbReference type="ARBA" id="ARBA00022737"/>
    </source>
</evidence>
<dbReference type="STRING" id="6573.A0A210Q9Z6"/>
<feature type="region of interest" description="Disordered" evidence="4">
    <location>
        <begin position="300"/>
        <end position="357"/>
    </location>
</feature>
<dbReference type="Pfam" id="PF12796">
    <property type="entry name" value="Ank_2"/>
    <property type="match status" value="2"/>
</dbReference>
<dbReference type="Proteomes" id="UP000242188">
    <property type="component" value="Unassembled WGS sequence"/>
</dbReference>
<dbReference type="Pfam" id="PF00023">
    <property type="entry name" value="Ank"/>
    <property type="match status" value="1"/>
</dbReference>
<dbReference type="GO" id="GO:0005634">
    <property type="term" value="C:nucleus"/>
    <property type="evidence" value="ECO:0007669"/>
    <property type="project" value="TreeGrafter"/>
</dbReference>
<comment type="caution">
    <text evidence="5">The sequence shown here is derived from an EMBL/GenBank/DDBJ whole genome shotgun (WGS) entry which is preliminary data.</text>
</comment>
<protein>
    <submittedName>
        <fullName evidence="5">Uncharacterized protein</fullName>
    </submittedName>
</protein>
<feature type="compositionally biased region" description="Polar residues" evidence="4">
    <location>
        <begin position="320"/>
        <end position="332"/>
    </location>
</feature>
<accession>A0A210Q9Z6</accession>
<evidence type="ECO:0000256" key="3">
    <source>
        <dbReference type="PROSITE-ProRule" id="PRU00023"/>
    </source>
</evidence>
<feature type="region of interest" description="Disordered" evidence="4">
    <location>
        <begin position="1"/>
        <end position="22"/>
    </location>
</feature>
<gene>
    <name evidence="5" type="ORF">KP79_PYT01561</name>
</gene>
<dbReference type="EMBL" id="NEDP02004469">
    <property type="protein sequence ID" value="OWF45560.1"/>
    <property type="molecule type" value="Genomic_DNA"/>
</dbReference>
<dbReference type="OrthoDB" id="341259at2759"/>
<keyword evidence="1" id="KW-0677">Repeat</keyword>
<proteinExistence type="predicted"/>
<feature type="repeat" description="ANK" evidence="3">
    <location>
        <begin position="447"/>
        <end position="479"/>
    </location>
</feature>